<protein>
    <submittedName>
        <fullName evidence="2">Uncharacterized protein</fullName>
    </submittedName>
</protein>
<evidence type="ECO:0000313" key="3">
    <source>
        <dbReference type="Proteomes" id="UP000198781"/>
    </source>
</evidence>
<proteinExistence type="predicted"/>
<feature type="transmembrane region" description="Helical" evidence="1">
    <location>
        <begin position="67"/>
        <end position="86"/>
    </location>
</feature>
<keyword evidence="3" id="KW-1185">Reference proteome</keyword>
<sequence length="129" mass="14478">MANAYESDDGRWMILGMAVIASIAGATGLDLATAVRVTGYTFAVTLFAGFFIFLFDRDSIFGIRNTWPLFLALVWCAWFPAIDHWAYGNSPDSTHRELFSVWWAEWYTKLSAFALLCLSGHAVNRLVRG</sequence>
<keyword evidence="1" id="KW-1133">Transmembrane helix</keyword>
<gene>
    <name evidence="2" type="ORF">SAMN05192589_1275</name>
</gene>
<dbReference type="AlphaFoldDB" id="A0A1G7F607"/>
<dbReference type="STRING" id="187868.SAMN05192589_1275"/>
<dbReference type="RefSeq" id="WP_092746097.1">
    <property type="nucleotide sequence ID" value="NZ_FMZC01000027.1"/>
</dbReference>
<feature type="transmembrane region" description="Helical" evidence="1">
    <location>
        <begin position="12"/>
        <end position="31"/>
    </location>
</feature>
<dbReference type="EMBL" id="FMZC01000027">
    <property type="protein sequence ID" value="SDE71319.1"/>
    <property type="molecule type" value="Genomic_DNA"/>
</dbReference>
<keyword evidence="1" id="KW-0812">Transmembrane</keyword>
<name>A0A1G7F607_9BURK</name>
<dbReference type="Proteomes" id="UP000198781">
    <property type="component" value="Unassembled WGS sequence"/>
</dbReference>
<keyword evidence="1" id="KW-0472">Membrane</keyword>
<feature type="transmembrane region" description="Helical" evidence="1">
    <location>
        <begin position="37"/>
        <end position="55"/>
    </location>
</feature>
<organism evidence="2 3">
    <name type="scientific">Paracidovorax valerianellae</name>
    <dbReference type="NCBI Taxonomy" id="187868"/>
    <lineage>
        <taxon>Bacteria</taxon>
        <taxon>Pseudomonadati</taxon>
        <taxon>Pseudomonadota</taxon>
        <taxon>Betaproteobacteria</taxon>
        <taxon>Burkholderiales</taxon>
        <taxon>Comamonadaceae</taxon>
        <taxon>Paracidovorax</taxon>
    </lineage>
</organism>
<evidence type="ECO:0000256" key="1">
    <source>
        <dbReference type="SAM" id="Phobius"/>
    </source>
</evidence>
<feature type="transmembrane region" description="Helical" evidence="1">
    <location>
        <begin position="106"/>
        <end position="127"/>
    </location>
</feature>
<accession>A0A1G7F607</accession>
<evidence type="ECO:0000313" key="2">
    <source>
        <dbReference type="EMBL" id="SDE71319.1"/>
    </source>
</evidence>
<reference evidence="2 3" key="1">
    <citation type="submission" date="2016-10" db="EMBL/GenBank/DDBJ databases">
        <authorList>
            <person name="de Groot N.N."/>
        </authorList>
    </citation>
    <scope>NUCLEOTIDE SEQUENCE [LARGE SCALE GENOMIC DNA]</scope>
    <source>
        <strain evidence="2 3">DSM 16619</strain>
    </source>
</reference>